<dbReference type="AlphaFoldDB" id="A0A2P2NRY1"/>
<proteinExistence type="predicted"/>
<evidence type="ECO:0000256" key="1">
    <source>
        <dbReference type="SAM" id="MobiDB-lite"/>
    </source>
</evidence>
<evidence type="ECO:0000313" key="2">
    <source>
        <dbReference type="EMBL" id="MBX45223.1"/>
    </source>
</evidence>
<organism evidence="2">
    <name type="scientific">Rhizophora mucronata</name>
    <name type="common">Asiatic mangrove</name>
    <dbReference type="NCBI Taxonomy" id="61149"/>
    <lineage>
        <taxon>Eukaryota</taxon>
        <taxon>Viridiplantae</taxon>
        <taxon>Streptophyta</taxon>
        <taxon>Embryophyta</taxon>
        <taxon>Tracheophyta</taxon>
        <taxon>Spermatophyta</taxon>
        <taxon>Magnoliopsida</taxon>
        <taxon>eudicotyledons</taxon>
        <taxon>Gunneridae</taxon>
        <taxon>Pentapetalae</taxon>
        <taxon>rosids</taxon>
        <taxon>fabids</taxon>
        <taxon>Malpighiales</taxon>
        <taxon>Rhizophoraceae</taxon>
        <taxon>Rhizophora</taxon>
    </lineage>
</organism>
<feature type="compositionally biased region" description="Basic and acidic residues" evidence="1">
    <location>
        <begin position="1"/>
        <end position="10"/>
    </location>
</feature>
<feature type="region of interest" description="Disordered" evidence="1">
    <location>
        <begin position="1"/>
        <end position="25"/>
    </location>
</feature>
<protein>
    <submittedName>
        <fullName evidence="2">Uncharacterized protein</fullName>
    </submittedName>
</protein>
<name>A0A2P2NRY1_RHIMU</name>
<sequence>MEASRRRVESESVPEDWGGPKWQVV</sequence>
<dbReference type="EMBL" id="GGEC01064739">
    <property type="protein sequence ID" value="MBX45223.1"/>
    <property type="molecule type" value="Transcribed_RNA"/>
</dbReference>
<accession>A0A2P2NRY1</accession>
<reference evidence="2" key="1">
    <citation type="submission" date="2018-02" db="EMBL/GenBank/DDBJ databases">
        <title>Rhizophora mucronata_Transcriptome.</title>
        <authorList>
            <person name="Meera S.P."/>
            <person name="Sreeshan A."/>
            <person name="Augustine A."/>
        </authorList>
    </citation>
    <scope>NUCLEOTIDE SEQUENCE</scope>
    <source>
        <tissue evidence="2">Leaf</tissue>
    </source>
</reference>